<evidence type="ECO:0000313" key="3">
    <source>
        <dbReference type="Proteomes" id="UP000774804"/>
    </source>
</evidence>
<dbReference type="EMBL" id="RCMI01001237">
    <property type="protein sequence ID" value="KAG2888075.1"/>
    <property type="molecule type" value="Genomic_DNA"/>
</dbReference>
<evidence type="ECO:0000256" key="1">
    <source>
        <dbReference type="SAM" id="MobiDB-lite"/>
    </source>
</evidence>
<feature type="region of interest" description="Disordered" evidence="1">
    <location>
        <begin position="126"/>
        <end position="156"/>
    </location>
</feature>
<accession>A0A8T1AUV9</accession>
<proteinExistence type="predicted"/>
<dbReference type="VEuPathDB" id="FungiDB:PC110_g17669"/>
<evidence type="ECO:0000313" key="2">
    <source>
        <dbReference type="EMBL" id="KAG2888075.1"/>
    </source>
</evidence>
<dbReference type="Proteomes" id="UP000774804">
    <property type="component" value="Unassembled WGS sequence"/>
</dbReference>
<comment type="caution">
    <text evidence="2">The sequence shown here is derived from an EMBL/GenBank/DDBJ whole genome shotgun (WGS) entry which is preliminary data.</text>
</comment>
<name>A0A8T1AUV9_9STRA</name>
<feature type="region of interest" description="Disordered" evidence="1">
    <location>
        <begin position="57"/>
        <end position="105"/>
    </location>
</feature>
<sequence>MRVLCYATPESAKNIADDSEVQGGTAVVAGAGDESSGVNNEAIACLGQLVSATRQVGEGDASRCIASGNDAGDGNMRDDPAVKDPTRNDGKNNDAADATADGDAECEEGTVAGRCNVERVPEPVDAICGRQDSSPHDGMVSAGQGQGDDSAGTAGGNALDILADDNCVFVALTAAD</sequence>
<dbReference type="AlphaFoldDB" id="A0A8T1AUV9"/>
<gene>
    <name evidence="2" type="ORF">PC115_g20156</name>
</gene>
<feature type="compositionally biased region" description="Basic and acidic residues" evidence="1">
    <location>
        <begin position="75"/>
        <end position="94"/>
    </location>
</feature>
<organism evidence="2 3">
    <name type="scientific">Phytophthora cactorum</name>
    <dbReference type="NCBI Taxonomy" id="29920"/>
    <lineage>
        <taxon>Eukaryota</taxon>
        <taxon>Sar</taxon>
        <taxon>Stramenopiles</taxon>
        <taxon>Oomycota</taxon>
        <taxon>Peronosporomycetes</taxon>
        <taxon>Peronosporales</taxon>
        <taxon>Peronosporaceae</taxon>
        <taxon>Phytophthora</taxon>
    </lineage>
</organism>
<protein>
    <submittedName>
        <fullName evidence="2">Uncharacterized protein</fullName>
    </submittedName>
</protein>
<dbReference type="VEuPathDB" id="FungiDB:PC110_g17668"/>
<reference evidence="2" key="1">
    <citation type="submission" date="2018-10" db="EMBL/GenBank/DDBJ databases">
        <title>Effector identification in a new, highly contiguous assembly of the strawberry crown rot pathogen Phytophthora cactorum.</title>
        <authorList>
            <person name="Armitage A.D."/>
            <person name="Nellist C.F."/>
            <person name="Bates H."/>
            <person name="Vickerstaff R.J."/>
            <person name="Harrison R.J."/>
        </authorList>
    </citation>
    <scope>NUCLEOTIDE SEQUENCE</scope>
    <source>
        <strain evidence="2">4032</strain>
    </source>
</reference>